<evidence type="ECO:0000256" key="6">
    <source>
        <dbReference type="ARBA" id="ARBA00022989"/>
    </source>
</evidence>
<evidence type="ECO:0000259" key="12">
    <source>
        <dbReference type="PROSITE" id="PS50111"/>
    </source>
</evidence>
<evidence type="ECO:0000256" key="5">
    <source>
        <dbReference type="ARBA" id="ARBA00022692"/>
    </source>
</evidence>
<dbReference type="InterPro" id="IPR004090">
    <property type="entry name" value="Chemotax_Me-accpt_rcpt"/>
</dbReference>
<dbReference type="SUPFAM" id="SSF58104">
    <property type="entry name" value="Methyl-accepting chemotaxis protein (MCP) signaling domain"/>
    <property type="match status" value="1"/>
</dbReference>
<dbReference type="GO" id="GO:0007165">
    <property type="term" value="P:signal transduction"/>
    <property type="evidence" value="ECO:0007669"/>
    <property type="project" value="UniProtKB-KW"/>
</dbReference>
<dbReference type="CDD" id="cd11386">
    <property type="entry name" value="MCP_signal"/>
    <property type="match status" value="1"/>
</dbReference>
<dbReference type="PANTHER" id="PTHR32089">
    <property type="entry name" value="METHYL-ACCEPTING CHEMOTAXIS PROTEIN MCPB"/>
    <property type="match status" value="1"/>
</dbReference>
<keyword evidence="4" id="KW-0145">Chemotaxis</keyword>
<evidence type="ECO:0000313" key="15">
    <source>
        <dbReference type="Proteomes" id="UP000029499"/>
    </source>
</evidence>
<dbReference type="AlphaFoldDB" id="A0A089YUM4"/>
<dbReference type="Pfam" id="PF12729">
    <property type="entry name" value="4HB_MCP_1"/>
    <property type="match status" value="1"/>
</dbReference>
<dbReference type="PROSITE" id="PS50111">
    <property type="entry name" value="CHEMOTAXIS_TRANSDUC_2"/>
    <property type="match status" value="1"/>
</dbReference>
<dbReference type="InterPro" id="IPR024478">
    <property type="entry name" value="HlyB_4HB_MCP"/>
</dbReference>
<dbReference type="InterPro" id="IPR003660">
    <property type="entry name" value="HAMP_dom"/>
</dbReference>
<comment type="similarity">
    <text evidence="9">Belongs to the methyl-accepting chemotaxis (MCP) protein family.</text>
</comment>
<evidence type="ECO:0000256" key="3">
    <source>
        <dbReference type="ARBA" id="ARBA00022481"/>
    </source>
</evidence>
<keyword evidence="15" id="KW-1185">Reference proteome</keyword>
<dbReference type="SMART" id="SM00304">
    <property type="entry name" value="HAMP"/>
    <property type="match status" value="1"/>
</dbReference>
<keyword evidence="7 11" id="KW-0472">Membrane</keyword>
<feature type="domain" description="HAMP" evidence="13">
    <location>
        <begin position="212"/>
        <end position="264"/>
    </location>
</feature>
<dbReference type="GO" id="GO:0005886">
    <property type="term" value="C:plasma membrane"/>
    <property type="evidence" value="ECO:0007669"/>
    <property type="project" value="UniProtKB-SubCell"/>
</dbReference>
<dbReference type="GO" id="GO:0004888">
    <property type="term" value="F:transmembrane signaling receptor activity"/>
    <property type="evidence" value="ECO:0007669"/>
    <property type="project" value="InterPro"/>
</dbReference>
<name>A0A089YUM4_9PSED</name>
<dbReference type="STRING" id="216142.LT40_08260"/>
<organism evidence="14 15">
    <name type="scientific">Pseudomonas rhizosphaerae</name>
    <dbReference type="NCBI Taxonomy" id="216142"/>
    <lineage>
        <taxon>Bacteria</taxon>
        <taxon>Pseudomonadati</taxon>
        <taxon>Pseudomonadota</taxon>
        <taxon>Gammaproteobacteria</taxon>
        <taxon>Pseudomonadales</taxon>
        <taxon>Pseudomonadaceae</taxon>
        <taxon>Pseudomonas</taxon>
    </lineage>
</organism>
<dbReference type="OrthoDB" id="9781845at2"/>
<evidence type="ECO:0000256" key="11">
    <source>
        <dbReference type="SAM" id="Phobius"/>
    </source>
</evidence>
<dbReference type="Pfam" id="PF00015">
    <property type="entry name" value="MCPsignal"/>
    <property type="match status" value="1"/>
</dbReference>
<comment type="subcellular location">
    <subcellularLocation>
        <location evidence="1">Cell membrane</location>
        <topology evidence="1">Multi-pass membrane protein</topology>
    </subcellularLocation>
</comment>
<dbReference type="Gene3D" id="1.10.287.950">
    <property type="entry name" value="Methyl-accepting chemotaxis protein"/>
    <property type="match status" value="1"/>
</dbReference>
<keyword evidence="8 10" id="KW-0807">Transducer</keyword>
<evidence type="ECO:0000256" key="4">
    <source>
        <dbReference type="ARBA" id="ARBA00022500"/>
    </source>
</evidence>
<proteinExistence type="inferred from homology"/>
<dbReference type="InterPro" id="IPR004089">
    <property type="entry name" value="MCPsignal_dom"/>
</dbReference>
<keyword evidence="6 11" id="KW-1133">Transmembrane helix</keyword>
<dbReference type="PROSITE" id="PS50885">
    <property type="entry name" value="HAMP"/>
    <property type="match status" value="1"/>
</dbReference>
<evidence type="ECO:0000256" key="7">
    <source>
        <dbReference type="ARBA" id="ARBA00023136"/>
    </source>
</evidence>
<protein>
    <submittedName>
        <fullName evidence="14">Chemotaxis protein</fullName>
    </submittedName>
</protein>
<dbReference type="FunFam" id="1.10.287.950:FF:000001">
    <property type="entry name" value="Methyl-accepting chemotaxis sensory transducer"/>
    <property type="match status" value="1"/>
</dbReference>
<sequence>MIIRRLNLAPRAIAFFSAVVVVVILLGSISLVQMNKLYEAEQDVETNWMLGIRDAGQMNSGLLRLRLESLRGATTTDAALREQTVNAFAGYRTAFLDAVKHYESTVASDDDRKLYESIRSDAAAYDQLLGQLEPMLRNADATSATGLINTTIRPLTNRLEGKVNELMALNDRGATDAGDAAAATFEAGRSWVLGLMAAAVLVTIVLAALLIHSIAQPIKEAVQIAQRIARKDLTEQIVVVGQDEAASMLTALAQMQANLRQTIAHISDSSNQLAAAAEEMTAVTEESGRGLVRQNDEVNQAASAVTQMSSAVDEVARNAAEAADASATTQSLARDGLGKVEQTLTAIQALATNVGSTSDQVKQLSSRAREINTVVEVIRAIAEQTNLLALNAAIEAARAGEQGRGFAVVADEVRALAHRTQQSTQEIEKMIGSMQTDSVQAVQAMEQSQQMASDSSAVAQHASTSLNQISASINLISERNTVIATAAEEQAQVAREIDRNIISIRDLSIQSAAGATQTATASGEVSRLAVGLTAMVGEFAI</sequence>
<evidence type="ECO:0000313" key="14">
    <source>
        <dbReference type="EMBL" id="AIS17390.1"/>
    </source>
</evidence>
<feature type="transmembrane region" description="Helical" evidence="11">
    <location>
        <begin position="12"/>
        <end position="32"/>
    </location>
</feature>
<dbReference type="SMART" id="SM00283">
    <property type="entry name" value="MA"/>
    <property type="match status" value="1"/>
</dbReference>
<dbReference type="PRINTS" id="PR00260">
    <property type="entry name" value="CHEMTRNSDUCR"/>
</dbReference>
<dbReference type="GO" id="GO:0006935">
    <property type="term" value="P:chemotaxis"/>
    <property type="evidence" value="ECO:0007669"/>
    <property type="project" value="UniProtKB-KW"/>
</dbReference>
<dbReference type="Proteomes" id="UP000029499">
    <property type="component" value="Chromosome"/>
</dbReference>
<dbReference type="CDD" id="cd06225">
    <property type="entry name" value="HAMP"/>
    <property type="match status" value="1"/>
</dbReference>
<evidence type="ECO:0000256" key="2">
    <source>
        <dbReference type="ARBA" id="ARBA00022475"/>
    </source>
</evidence>
<dbReference type="PANTHER" id="PTHR32089:SF120">
    <property type="entry name" value="METHYL-ACCEPTING CHEMOTAXIS PROTEIN TLPQ"/>
    <property type="match status" value="1"/>
</dbReference>
<dbReference type="eggNOG" id="COG0840">
    <property type="taxonomic scope" value="Bacteria"/>
</dbReference>
<feature type="transmembrane region" description="Helical" evidence="11">
    <location>
        <begin position="191"/>
        <end position="211"/>
    </location>
</feature>
<keyword evidence="5 11" id="KW-0812">Transmembrane</keyword>
<dbReference type="Pfam" id="PF00672">
    <property type="entry name" value="HAMP"/>
    <property type="match status" value="1"/>
</dbReference>
<dbReference type="EMBL" id="CP009533">
    <property type="protein sequence ID" value="AIS17390.1"/>
    <property type="molecule type" value="Genomic_DNA"/>
</dbReference>
<evidence type="ECO:0000256" key="1">
    <source>
        <dbReference type="ARBA" id="ARBA00004651"/>
    </source>
</evidence>
<gene>
    <name evidence="14" type="ORF">LT40_08260</name>
</gene>
<evidence type="ECO:0000256" key="9">
    <source>
        <dbReference type="ARBA" id="ARBA00029447"/>
    </source>
</evidence>
<evidence type="ECO:0000256" key="8">
    <source>
        <dbReference type="ARBA" id="ARBA00023224"/>
    </source>
</evidence>
<evidence type="ECO:0000256" key="10">
    <source>
        <dbReference type="PROSITE-ProRule" id="PRU00284"/>
    </source>
</evidence>
<dbReference type="HOGENOM" id="CLU_000445_107_27_6"/>
<reference evidence="14 15" key="1">
    <citation type="journal article" date="2015" name="J. Biotechnol.">
        <title>Complete genome sequence of Pseudomonas rhizosphaerae IH5T (=DSM 16299T), a phosphate-solubilizing rhizobacterium for bacterial biofertilizer.</title>
        <authorList>
            <person name="Kwak Y."/>
            <person name="Jung B.K."/>
            <person name="Shin J.H."/>
        </authorList>
    </citation>
    <scope>NUCLEOTIDE SEQUENCE [LARGE SCALE GENOMIC DNA]</scope>
    <source>
        <strain evidence="14">DSM 16299</strain>
    </source>
</reference>
<feature type="domain" description="Methyl-accepting transducer" evidence="12">
    <location>
        <begin position="269"/>
        <end position="505"/>
    </location>
</feature>
<keyword evidence="2" id="KW-1003">Cell membrane</keyword>
<accession>A0A089YUM4</accession>
<keyword evidence="3" id="KW-0488">Methylation</keyword>
<dbReference type="KEGG" id="prh:LT40_08260"/>
<evidence type="ECO:0000259" key="13">
    <source>
        <dbReference type="PROSITE" id="PS50885"/>
    </source>
</evidence>